<evidence type="ECO:0000256" key="7">
    <source>
        <dbReference type="SAM" id="Phobius"/>
    </source>
</evidence>
<dbReference type="InterPro" id="IPR049326">
    <property type="entry name" value="Rhodopsin_dom_fungi"/>
</dbReference>
<evidence type="ECO:0000313" key="16">
    <source>
        <dbReference type="Proteomes" id="UP000310687"/>
    </source>
</evidence>
<evidence type="ECO:0000256" key="1">
    <source>
        <dbReference type="ARBA" id="ARBA00004141"/>
    </source>
</evidence>
<comment type="subcellular location">
    <subcellularLocation>
        <location evidence="1">Membrane</location>
        <topology evidence="1">Multi-pass membrane protein</topology>
    </subcellularLocation>
</comment>
<evidence type="ECO:0000256" key="2">
    <source>
        <dbReference type="ARBA" id="ARBA00022692"/>
    </source>
</evidence>
<keyword evidence="2 7" id="KW-0812">Transmembrane</keyword>
<dbReference type="Proteomes" id="UP000310687">
    <property type="component" value="Unassembled WGS sequence"/>
</dbReference>
<keyword evidence="3 7" id="KW-1133">Transmembrane helix</keyword>
<evidence type="ECO:0000313" key="9">
    <source>
        <dbReference type="EMBL" id="THW17998.1"/>
    </source>
</evidence>
<evidence type="ECO:0000313" key="15">
    <source>
        <dbReference type="Proteomes" id="UP000309734"/>
    </source>
</evidence>
<dbReference type="EMBL" id="QZBS01000251">
    <property type="protein sequence ID" value="THZ69233.1"/>
    <property type="molecule type" value="Genomic_DNA"/>
</dbReference>
<feature type="region of interest" description="Disordered" evidence="6">
    <location>
        <begin position="356"/>
        <end position="376"/>
    </location>
</feature>
<name>A0A4S8X5G3_AURPU</name>
<evidence type="ECO:0000313" key="14">
    <source>
        <dbReference type="Proteomes" id="UP000308014"/>
    </source>
</evidence>
<dbReference type="OrthoDB" id="3903189at2759"/>
<comment type="similarity">
    <text evidence="5">Belongs to the SAT4 family.</text>
</comment>
<feature type="transmembrane region" description="Helical" evidence="7">
    <location>
        <begin position="52"/>
        <end position="75"/>
    </location>
</feature>
<dbReference type="GO" id="GO:0016020">
    <property type="term" value="C:membrane"/>
    <property type="evidence" value="ECO:0007669"/>
    <property type="project" value="UniProtKB-SubCell"/>
</dbReference>
<evidence type="ECO:0000256" key="4">
    <source>
        <dbReference type="ARBA" id="ARBA00023136"/>
    </source>
</evidence>
<organism evidence="10 16">
    <name type="scientific">Aureobasidium pullulans</name>
    <name type="common">Black yeast</name>
    <name type="synonym">Pullularia pullulans</name>
    <dbReference type="NCBI Taxonomy" id="5580"/>
    <lineage>
        <taxon>Eukaryota</taxon>
        <taxon>Fungi</taxon>
        <taxon>Dikarya</taxon>
        <taxon>Ascomycota</taxon>
        <taxon>Pezizomycotina</taxon>
        <taxon>Dothideomycetes</taxon>
        <taxon>Dothideomycetidae</taxon>
        <taxon>Dothideales</taxon>
        <taxon>Saccotheciaceae</taxon>
        <taxon>Aureobasidium</taxon>
    </lineage>
</organism>
<evidence type="ECO:0000313" key="13">
    <source>
        <dbReference type="Proteomes" id="UP000305064"/>
    </source>
</evidence>
<feature type="region of interest" description="Disordered" evidence="6">
    <location>
        <begin position="391"/>
        <end position="424"/>
    </location>
</feature>
<feature type="transmembrane region" description="Helical" evidence="7">
    <location>
        <begin position="221"/>
        <end position="239"/>
    </location>
</feature>
<accession>A0A4S8X5G3</accession>
<dbReference type="InterPro" id="IPR052337">
    <property type="entry name" value="SAT4-like"/>
</dbReference>
<reference evidence="13 14" key="1">
    <citation type="submission" date="2018-10" db="EMBL/GenBank/DDBJ databases">
        <title>Fifty Aureobasidium pullulans genomes reveal a recombining polyextremotolerant generalist.</title>
        <authorList>
            <person name="Gostincar C."/>
            <person name="Turk M."/>
            <person name="Zajc J."/>
            <person name="Gunde-Cimerman N."/>
        </authorList>
    </citation>
    <scope>NUCLEOTIDE SEQUENCE [LARGE SCALE GENOMIC DNA]</scope>
    <source>
        <strain evidence="10 16">EXF-11013</strain>
        <strain evidence="9 14">EXF-11318</strain>
        <strain evidence="12 15">EXF-3519</strain>
        <strain evidence="11 13">EXF-4256</strain>
    </source>
</reference>
<dbReference type="AlphaFoldDB" id="A0A4S8X5G3"/>
<evidence type="ECO:0000313" key="11">
    <source>
        <dbReference type="EMBL" id="THY69025.1"/>
    </source>
</evidence>
<dbReference type="EMBL" id="QZAL01000237">
    <property type="protein sequence ID" value="THW32676.1"/>
    <property type="molecule type" value="Genomic_DNA"/>
</dbReference>
<evidence type="ECO:0000259" key="8">
    <source>
        <dbReference type="Pfam" id="PF20684"/>
    </source>
</evidence>
<evidence type="ECO:0000256" key="6">
    <source>
        <dbReference type="SAM" id="MobiDB-lite"/>
    </source>
</evidence>
<feature type="domain" description="Rhodopsin" evidence="8">
    <location>
        <begin position="45"/>
        <end position="278"/>
    </location>
</feature>
<dbReference type="EMBL" id="QZAJ01000095">
    <property type="protein sequence ID" value="THW17998.1"/>
    <property type="molecule type" value="Genomic_DNA"/>
</dbReference>
<evidence type="ECO:0000313" key="12">
    <source>
        <dbReference type="EMBL" id="THZ69233.1"/>
    </source>
</evidence>
<evidence type="ECO:0000256" key="5">
    <source>
        <dbReference type="ARBA" id="ARBA00038359"/>
    </source>
</evidence>
<gene>
    <name evidence="12" type="ORF">D6C85_06883</name>
    <name evidence="11" type="ORF">D6C94_09919</name>
    <name evidence="10" type="ORF">D6D22_09504</name>
    <name evidence="9" type="ORF">D6D24_03625</name>
</gene>
<dbReference type="PANTHER" id="PTHR33048:SF149">
    <property type="entry name" value="UBID FAMILY DECARBOXYLASE"/>
    <property type="match status" value="1"/>
</dbReference>
<proteinExistence type="inferred from homology"/>
<dbReference type="Pfam" id="PF20684">
    <property type="entry name" value="Fung_rhodopsin"/>
    <property type="match status" value="1"/>
</dbReference>
<sequence>MGAFSLEFQHELQRESWALYALGIVVIALRMFVVPIPLYARARKLGLRHLEFDDYLILVAALFYTLLIITLNLTAQGGGTALAMPGEDVFALTAEEIKIREKGAKIDLVAEQAMLNVIWILKVCTLKLYSRLTMGLKQQVAVKILAVYTAIGWVACQLAYFCECRPFSMYWQIAPSPPVNCMVFYAYAIVQGTFNISSDVFMLIIPFPLILQVSIGIKQKLVLLCIFSMGIFVIIAASLTKAEFFRSIYAEDYMFWYTREASVAVYVANLPCIWPLLREALPALKSWTPGFISSSAYKRRGASTTGLTAQHRTRNTQKSNLGLSRRSMDDFHAIIEPTRPQEAKTTTNVHTREINSYHHTRSAARGSSSESSVDDLPLHGIMASTTIEMSVMASDRKEDDRDDASQSSTRAFAYDIERGLPQDH</sequence>
<feature type="transmembrane region" description="Helical" evidence="7">
    <location>
        <begin position="17"/>
        <end position="40"/>
    </location>
</feature>
<protein>
    <recommendedName>
        <fullName evidence="8">Rhodopsin domain-containing protein</fullName>
    </recommendedName>
</protein>
<keyword evidence="4 7" id="KW-0472">Membrane</keyword>
<evidence type="ECO:0000256" key="3">
    <source>
        <dbReference type="ARBA" id="ARBA00022989"/>
    </source>
</evidence>
<comment type="caution">
    <text evidence="10">The sequence shown here is derived from an EMBL/GenBank/DDBJ whole genome shotgun (WGS) entry which is preliminary data.</text>
</comment>
<dbReference type="Proteomes" id="UP000305064">
    <property type="component" value="Unassembled WGS sequence"/>
</dbReference>
<evidence type="ECO:0000313" key="10">
    <source>
        <dbReference type="EMBL" id="THW32676.1"/>
    </source>
</evidence>
<dbReference type="EMBL" id="QZBJ01000114">
    <property type="protein sequence ID" value="THY69025.1"/>
    <property type="molecule type" value="Genomic_DNA"/>
</dbReference>
<dbReference type="PANTHER" id="PTHR33048">
    <property type="entry name" value="PTH11-LIKE INTEGRAL MEMBRANE PROTEIN (AFU_ORTHOLOGUE AFUA_5G11245)"/>
    <property type="match status" value="1"/>
</dbReference>
<feature type="compositionally biased region" description="Basic and acidic residues" evidence="6">
    <location>
        <begin position="415"/>
        <end position="424"/>
    </location>
</feature>
<dbReference type="Proteomes" id="UP000309734">
    <property type="component" value="Unassembled WGS sequence"/>
</dbReference>
<feature type="transmembrane region" description="Helical" evidence="7">
    <location>
        <begin position="141"/>
        <end position="161"/>
    </location>
</feature>
<dbReference type="Proteomes" id="UP000308014">
    <property type="component" value="Unassembled WGS sequence"/>
</dbReference>